<dbReference type="PRINTS" id="PR00081">
    <property type="entry name" value="GDHRDH"/>
</dbReference>
<evidence type="ECO:0000256" key="1">
    <source>
        <dbReference type="ARBA" id="ARBA00006484"/>
    </source>
</evidence>
<proteinExistence type="inferred from homology"/>
<keyword evidence="3" id="KW-0560">Oxidoreductase</keyword>
<protein>
    <submittedName>
        <fullName evidence="5">Uncharacterized protein</fullName>
    </submittedName>
</protein>
<evidence type="ECO:0000313" key="6">
    <source>
        <dbReference type="Proteomes" id="UP000789595"/>
    </source>
</evidence>
<comment type="caution">
    <text evidence="5">The sequence shown here is derived from an EMBL/GenBank/DDBJ whole genome shotgun (WGS) entry which is preliminary data.</text>
</comment>
<dbReference type="PANTHER" id="PTHR43391">
    <property type="entry name" value="RETINOL DEHYDROGENASE-RELATED"/>
    <property type="match status" value="1"/>
</dbReference>
<dbReference type="AlphaFoldDB" id="A0A8J2SEN5"/>
<dbReference type="InterPro" id="IPR036291">
    <property type="entry name" value="NAD(P)-bd_dom_sf"/>
</dbReference>
<evidence type="ECO:0000313" key="5">
    <source>
        <dbReference type="EMBL" id="CAH0364202.1"/>
    </source>
</evidence>
<dbReference type="Proteomes" id="UP000789595">
    <property type="component" value="Unassembled WGS sequence"/>
</dbReference>
<dbReference type="Gene3D" id="3.40.50.720">
    <property type="entry name" value="NAD(P)-binding Rossmann-like Domain"/>
    <property type="match status" value="1"/>
</dbReference>
<dbReference type="SUPFAM" id="SSF51735">
    <property type="entry name" value="NAD(P)-binding Rossmann-fold domains"/>
    <property type="match status" value="1"/>
</dbReference>
<dbReference type="PANTHER" id="PTHR43391:SF14">
    <property type="entry name" value="DEHYDROGENASE_REDUCTASE SDR FAMILY PROTEIN 7-LIKE"/>
    <property type="match status" value="1"/>
</dbReference>
<dbReference type="Pfam" id="PF00106">
    <property type="entry name" value="adh_short"/>
    <property type="match status" value="1"/>
</dbReference>
<keyword evidence="6" id="KW-1185">Reference proteome</keyword>
<dbReference type="EMBL" id="CAKKNE010000001">
    <property type="protein sequence ID" value="CAH0364202.1"/>
    <property type="molecule type" value="Genomic_DNA"/>
</dbReference>
<name>A0A8J2SEN5_9STRA</name>
<sequence length="272" mass="28952">MACATRPCLRRESGASIEGSIVLITGANRGIGKALVDAFLKHGAKKIYAAVRDITRYRAFSNEENDETIIPVYIDLSKPDSIAAAAELSQDVTIVINNAGVLSKTSALDGNAVEALKSDMDVNVYGLMAMAQAYAPILKTNVARGSKTAFVQLNSVASFGPAFRCSGKDFATYSATKAAAYSITRALAQELAPHDVRVLSVHPGPVRTEMLPERLHALAEAPSAVAEEVIRALADGTPLHVFPDPHSKQLATIMRPFLTKVVEGGDVYNQGK</sequence>
<evidence type="ECO:0000256" key="4">
    <source>
        <dbReference type="RuleBase" id="RU000363"/>
    </source>
</evidence>
<dbReference type="PRINTS" id="PR00080">
    <property type="entry name" value="SDRFAMILY"/>
</dbReference>
<dbReference type="OrthoDB" id="42421at2759"/>
<reference evidence="5" key="1">
    <citation type="submission" date="2021-11" db="EMBL/GenBank/DDBJ databases">
        <authorList>
            <consortium name="Genoscope - CEA"/>
            <person name="William W."/>
        </authorList>
    </citation>
    <scope>NUCLEOTIDE SEQUENCE</scope>
</reference>
<dbReference type="InterPro" id="IPR002347">
    <property type="entry name" value="SDR_fam"/>
</dbReference>
<dbReference type="GO" id="GO:0016491">
    <property type="term" value="F:oxidoreductase activity"/>
    <property type="evidence" value="ECO:0007669"/>
    <property type="project" value="UniProtKB-KW"/>
</dbReference>
<evidence type="ECO:0000256" key="3">
    <source>
        <dbReference type="ARBA" id="ARBA00023002"/>
    </source>
</evidence>
<gene>
    <name evidence="5" type="ORF">PECAL_1P05550</name>
</gene>
<evidence type="ECO:0000256" key="2">
    <source>
        <dbReference type="ARBA" id="ARBA00022857"/>
    </source>
</evidence>
<comment type="similarity">
    <text evidence="1 4">Belongs to the short-chain dehydrogenases/reductases (SDR) family.</text>
</comment>
<organism evidence="5 6">
    <name type="scientific">Pelagomonas calceolata</name>
    <dbReference type="NCBI Taxonomy" id="35677"/>
    <lineage>
        <taxon>Eukaryota</taxon>
        <taxon>Sar</taxon>
        <taxon>Stramenopiles</taxon>
        <taxon>Ochrophyta</taxon>
        <taxon>Pelagophyceae</taxon>
        <taxon>Pelagomonadales</taxon>
        <taxon>Pelagomonadaceae</taxon>
        <taxon>Pelagomonas</taxon>
    </lineage>
</organism>
<accession>A0A8J2SEN5</accession>
<keyword evidence="2" id="KW-0521">NADP</keyword>